<feature type="compositionally biased region" description="Basic residues" evidence="4">
    <location>
        <begin position="188"/>
        <end position="199"/>
    </location>
</feature>
<sequence>MELFSLWGSWEELILGGAVLRHGTDDWNAVATELQNRTAFPDLFTPQVCEAKYEDLQERYSGCDAWFEELRSQRVAELKKELEKSEDSIGTLQSKLESLTAEKESDCNNLDYLTSRSQSISPADVANGADYFCKEASIDGLSAGSFTRNTERDWAPEIEIAASCSLQDDDYTIEMATNLYADFGSGNFRRKRGPRKRKPCNSFKETSVGESETRREDSSEGSMPSSEKLCVVQQEEPVVDLAGIVDSISKHKDVSILRYKIEKQKNSKYKKLIRRHVDLETISSGISNGSISSAKELFRDLLLLCNNALVFHKRNSPKHKSAHSLRNIVMKNLRHTFHSPISKPCEVNNKLQNGMAYKTFIGRQALVAGKGAESPARKKGGGRPPKGSRRGGGGSQVESSSSSKGRKKVCRIGARVGTCQQNATPVGKSPFIVLSLNQIRSLSSFCIVSPCIVPATAESHYSMRFS</sequence>
<dbReference type="SMR" id="A0A8T3ANS6"/>
<accession>A0A8T3ANS6</accession>
<dbReference type="OrthoDB" id="1742084at2759"/>
<comment type="caution">
    <text evidence="6">The sequence shown here is derived from an EMBL/GenBank/DDBJ whole genome shotgun (WGS) entry which is preliminary data.</text>
</comment>
<dbReference type="Gene3D" id="1.20.920.10">
    <property type="entry name" value="Bromodomain-like"/>
    <property type="match status" value="1"/>
</dbReference>
<evidence type="ECO:0000256" key="1">
    <source>
        <dbReference type="ARBA" id="ARBA00023117"/>
    </source>
</evidence>
<dbReference type="PANTHER" id="PTHR37888:SF4">
    <property type="entry name" value="OS07G0565300 PROTEIN"/>
    <property type="match status" value="1"/>
</dbReference>
<dbReference type="SMART" id="SM00297">
    <property type="entry name" value="BROMO"/>
    <property type="match status" value="1"/>
</dbReference>
<evidence type="ECO:0000256" key="2">
    <source>
        <dbReference type="PROSITE-ProRule" id="PRU00035"/>
    </source>
</evidence>
<dbReference type="InterPro" id="IPR036427">
    <property type="entry name" value="Bromodomain-like_sf"/>
</dbReference>
<evidence type="ECO:0000313" key="6">
    <source>
        <dbReference type="EMBL" id="KAI0497760.1"/>
    </source>
</evidence>
<gene>
    <name evidence="6" type="ORF">KFK09_020995</name>
</gene>
<feature type="region of interest" description="Disordered" evidence="4">
    <location>
        <begin position="188"/>
        <end position="227"/>
    </location>
</feature>
<proteinExistence type="predicted"/>
<dbReference type="PROSITE" id="PS50014">
    <property type="entry name" value="BROMODOMAIN_2"/>
    <property type="match status" value="1"/>
</dbReference>
<evidence type="ECO:0000313" key="7">
    <source>
        <dbReference type="Proteomes" id="UP000829196"/>
    </source>
</evidence>
<keyword evidence="7" id="KW-1185">Reference proteome</keyword>
<keyword evidence="3" id="KW-0175">Coiled coil</keyword>
<evidence type="ECO:0000259" key="5">
    <source>
        <dbReference type="PROSITE" id="PS50014"/>
    </source>
</evidence>
<protein>
    <recommendedName>
        <fullName evidence="5">Bromo domain-containing protein</fullName>
    </recommendedName>
</protein>
<feature type="compositionally biased region" description="Basic residues" evidence="4">
    <location>
        <begin position="377"/>
        <end position="389"/>
    </location>
</feature>
<organism evidence="6 7">
    <name type="scientific">Dendrobium nobile</name>
    <name type="common">Orchid</name>
    <dbReference type="NCBI Taxonomy" id="94219"/>
    <lineage>
        <taxon>Eukaryota</taxon>
        <taxon>Viridiplantae</taxon>
        <taxon>Streptophyta</taxon>
        <taxon>Embryophyta</taxon>
        <taxon>Tracheophyta</taxon>
        <taxon>Spermatophyta</taxon>
        <taxon>Magnoliopsida</taxon>
        <taxon>Liliopsida</taxon>
        <taxon>Asparagales</taxon>
        <taxon>Orchidaceae</taxon>
        <taxon>Epidendroideae</taxon>
        <taxon>Malaxideae</taxon>
        <taxon>Dendrobiinae</taxon>
        <taxon>Dendrobium</taxon>
    </lineage>
</organism>
<name>A0A8T3ANS6_DENNO</name>
<feature type="region of interest" description="Disordered" evidence="4">
    <location>
        <begin position="369"/>
        <end position="408"/>
    </location>
</feature>
<dbReference type="PANTHER" id="PTHR37888">
    <property type="entry name" value="DNA-BINDING BROMODOMAIN-CONTAINING PROTEIN"/>
    <property type="match status" value="1"/>
</dbReference>
<reference evidence="6" key="1">
    <citation type="journal article" date="2022" name="Front. Genet.">
        <title>Chromosome-Scale Assembly of the Dendrobium nobile Genome Provides Insights Into the Molecular Mechanism of the Biosynthesis of the Medicinal Active Ingredient of Dendrobium.</title>
        <authorList>
            <person name="Xu Q."/>
            <person name="Niu S.-C."/>
            <person name="Li K.-L."/>
            <person name="Zheng P.-J."/>
            <person name="Zhang X.-J."/>
            <person name="Jia Y."/>
            <person name="Liu Y."/>
            <person name="Niu Y.-X."/>
            <person name="Yu L.-H."/>
            <person name="Chen D.-F."/>
            <person name="Zhang G.-Q."/>
        </authorList>
    </citation>
    <scope>NUCLEOTIDE SEQUENCE</scope>
    <source>
        <tissue evidence="6">Leaf</tissue>
    </source>
</reference>
<dbReference type="InterPro" id="IPR001487">
    <property type="entry name" value="Bromodomain"/>
</dbReference>
<dbReference type="CDD" id="cd04369">
    <property type="entry name" value="Bromodomain"/>
    <property type="match status" value="1"/>
</dbReference>
<feature type="coiled-coil region" evidence="3">
    <location>
        <begin position="75"/>
        <end position="102"/>
    </location>
</feature>
<dbReference type="Pfam" id="PF00439">
    <property type="entry name" value="Bromodomain"/>
    <property type="match status" value="1"/>
</dbReference>
<feature type="domain" description="Bromo" evidence="5">
    <location>
        <begin position="249"/>
        <end position="319"/>
    </location>
</feature>
<evidence type="ECO:0000256" key="4">
    <source>
        <dbReference type="SAM" id="MobiDB-lite"/>
    </source>
</evidence>
<dbReference type="EMBL" id="JAGYWB010000015">
    <property type="protein sequence ID" value="KAI0497760.1"/>
    <property type="molecule type" value="Genomic_DNA"/>
</dbReference>
<dbReference type="SUPFAM" id="SSF47370">
    <property type="entry name" value="Bromodomain"/>
    <property type="match status" value="1"/>
</dbReference>
<dbReference type="Proteomes" id="UP000829196">
    <property type="component" value="Unassembled WGS sequence"/>
</dbReference>
<dbReference type="AlphaFoldDB" id="A0A8T3ANS6"/>
<evidence type="ECO:0000256" key="3">
    <source>
        <dbReference type="SAM" id="Coils"/>
    </source>
</evidence>
<keyword evidence="1 2" id="KW-0103">Bromodomain</keyword>